<proteinExistence type="predicted"/>
<name>A0A7S3JMT7_9STRA</name>
<sequence>MSTVESNASASPVVVAAVPLVEENVQQLKEEIRQLKEEIVSIRKTNNELEAKREAEGANYANMEKKWLEEKSLFKKRIAALDEKLIEERSAASERKRKIKSYVESLDNEKARLEKEIESMRARLAEADRDRIEIEAKQNREIDSLQKQNESLKNNVQAAKIETQNLLQQLDQAKTEAASMKTAIDELDTHKSKRLTAKSEMVALARVLEAERDRMNNADKRLRDHFVPRAIDHATALRDLVTRVEDIHGRARAKNGGIGGSSTTKSETMHQNGAIQMNPIHHTSPALSRHTDDDDESSDSGSRSKRKRANGDSLSDSLSRLDKESDRFGSGINLLNQSLDLLEDAVYAARPCPTFLAPCLDIFLPRPKHNGEGFRTRSPIHHQVSTITGRGAGADYAKIDHLAQHDDDDVL</sequence>
<feature type="coiled-coil region" evidence="1">
    <location>
        <begin position="18"/>
        <end position="66"/>
    </location>
</feature>
<dbReference type="AlphaFoldDB" id="A0A7S3JMT7"/>
<dbReference type="EMBL" id="HBIJ01000167">
    <property type="protein sequence ID" value="CAE0359402.1"/>
    <property type="molecule type" value="Transcribed_RNA"/>
</dbReference>
<accession>A0A7S3JMT7</accession>
<evidence type="ECO:0000256" key="2">
    <source>
        <dbReference type="SAM" id="MobiDB-lite"/>
    </source>
</evidence>
<evidence type="ECO:0000313" key="3">
    <source>
        <dbReference type="EMBL" id="CAE0359402.1"/>
    </source>
</evidence>
<evidence type="ECO:0000256" key="1">
    <source>
        <dbReference type="SAM" id="Coils"/>
    </source>
</evidence>
<protein>
    <submittedName>
        <fullName evidence="3">Uncharacterized protein</fullName>
    </submittedName>
</protein>
<feature type="coiled-coil region" evidence="1">
    <location>
        <begin position="96"/>
        <end position="190"/>
    </location>
</feature>
<dbReference type="Gene3D" id="1.10.287.1490">
    <property type="match status" value="1"/>
</dbReference>
<gene>
    <name evidence="3" type="ORF">ALAG00032_LOCUS130</name>
</gene>
<organism evidence="3">
    <name type="scientific">Aureoumbra lagunensis</name>
    <dbReference type="NCBI Taxonomy" id="44058"/>
    <lineage>
        <taxon>Eukaryota</taxon>
        <taxon>Sar</taxon>
        <taxon>Stramenopiles</taxon>
        <taxon>Ochrophyta</taxon>
        <taxon>Pelagophyceae</taxon>
        <taxon>Pelagomonadales</taxon>
        <taxon>Aureoumbra</taxon>
    </lineage>
</organism>
<keyword evidence="1" id="KW-0175">Coiled coil</keyword>
<feature type="region of interest" description="Disordered" evidence="2">
    <location>
        <begin position="283"/>
        <end position="319"/>
    </location>
</feature>
<reference evidence="3" key="1">
    <citation type="submission" date="2021-01" db="EMBL/GenBank/DDBJ databases">
        <authorList>
            <person name="Corre E."/>
            <person name="Pelletier E."/>
            <person name="Niang G."/>
            <person name="Scheremetjew M."/>
            <person name="Finn R."/>
            <person name="Kale V."/>
            <person name="Holt S."/>
            <person name="Cochrane G."/>
            <person name="Meng A."/>
            <person name="Brown T."/>
            <person name="Cohen L."/>
        </authorList>
    </citation>
    <scope>NUCLEOTIDE SEQUENCE</scope>
    <source>
        <strain evidence="3">CCMP1510</strain>
    </source>
</reference>